<dbReference type="EMBL" id="FO082276">
    <property type="protein sequence ID" value="CCO15710.1"/>
    <property type="molecule type" value="Genomic_DNA"/>
</dbReference>
<dbReference type="STRING" id="41875.K8ETC1"/>
<dbReference type="SUPFAM" id="SSF50916">
    <property type="entry name" value="Rap30/74 interaction domains"/>
    <property type="match status" value="1"/>
</dbReference>
<dbReference type="AlphaFoldDB" id="K8ETC1"/>
<comment type="subcellular location">
    <subcellularLocation>
        <location evidence="1 7">Nucleus</location>
    </subcellularLocation>
</comment>
<feature type="region of interest" description="Disordered" evidence="9">
    <location>
        <begin position="406"/>
        <end position="541"/>
    </location>
</feature>
<evidence type="ECO:0000256" key="3">
    <source>
        <dbReference type="ARBA" id="ARBA00023015"/>
    </source>
</evidence>
<keyword evidence="11" id="KW-1185">Reference proteome</keyword>
<dbReference type="GO" id="GO:0006367">
    <property type="term" value="P:transcription initiation at RNA polymerase II promoter"/>
    <property type="evidence" value="ECO:0007669"/>
    <property type="project" value="InterPro"/>
</dbReference>
<evidence type="ECO:0000256" key="9">
    <source>
        <dbReference type="SAM" id="MobiDB-lite"/>
    </source>
</evidence>
<dbReference type="eggNOG" id="KOG2393">
    <property type="taxonomic scope" value="Eukaryota"/>
</dbReference>
<evidence type="ECO:0000313" key="10">
    <source>
        <dbReference type="EMBL" id="CCO15710.1"/>
    </source>
</evidence>
<proteinExistence type="inferred from homology"/>
<name>K8ETC1_9CHLO</name>
<dbReference type="PANTHER" id="PTHR13011:SF0">
    <property type="entry name" value="GENERAL TRANSCRIPTION FACTOR IIF SUBUNIT 1"/>
    <property type="match status" value="1"/>
</dbReference>
<dbReference type="InterPro" id="IPR011039">
    <property type="entry name" value="TFIIF_interaction"/>
</dbReference>
<dbReference type="GO" id="GO:0032968">
    <property type="term" value="P:positive regulation of transcription elongation by RNA polymerase II"/>
    <property type="evidence" value="ECO:0007669"/>
    <property type="project" value="InterPro"/>
</dbReference>
<accession>K8ETC1</accession>
<keyword evidence="6 7" id="KW-0539">Nucleus</keyword>
<feature type="compositionally biased region" description="Basic and acidic residues" evidence="9">
    <location>
        <begin position="440"/>
        <end position="456"/>
    </location>
</feature>
<dbReference type="GeneID" id="19017000"/>
<dbReference type="GO" id="GO:0016251">
    <property type="term" value="F:RNA polymerase II general transcription initiation factor activity"/>
    <property type="evidence" value="ECO:0007669"/>
    <property type="project" value="TreeGrafter"/>
</dbReference>
<keyword evidence="8" id="KW-0175">Coiled coil</keyword>
<protein>
    <recommendedName>
        <fullName evidence="7">Transcription initiation factor IIF subunit alpha</fullName>
    </recommendedName>
</protein>
<feature type="compositionally biased region" description="Low complexity" evidence="9">
    <location>
        <begin position="473"/>
        <end position="493"/>
    </location>
</feature>
<organism evidence="10 11">
    <name type="scientific">Bathycoccus prasinos</name>
    <dbReference type="NCBI Taxonomy" id="41875"/>
    <lineage>
        <taxon>Eukaryota</taxon>
        <taxon>Viridiplantae</taxon>
        <taxon>Chlorophyta</taxon>
        <taxon>Mamiellophyceae</taxon>
        <taxon>Mamiellales</taxon>
        <taxon>Bathycoccaceae</taxon>
        <taxon>Bathycoccus</taxon>
    </lineage>
</organism>
<dbReference type="Proteomes" id="UP000198341">
    <property type="component" value="Chromosome 3"/>
</dbReference>
<evidence type="ECO:0000256" key="8">
    <source>
        <dbReference type="SAM" id="Coils"/>
    </source>
</evidence>
<evidence type="ECO:0000256" key="4">
    <source>
        <dbReference type="ARBA" id="ARBA00023125"/>
    </source>
</evidence>
<dbReference type="OrthoDB" id="498976at2759"/>
<feature type="region of interest" description="Disordered" evidence="9">
    <location>
        <begin position="265"/>
        <end position="388"/>
    </location>
</feature>
<dbReference type="PANTHER" id="PTHR13011">
    <property type="entry name" value="TFIIF-ALPHA"/>
    <property type="match status" value="1"/>
</dbReference>
<dbReference type="GO" id="GO:0003677">
    <property type="term" value="F:DNA binding"/>
    <property type="evidence" value="ECO:0007669"/>
    <property type="project" value="UniProtKB-KW"/>
</dbReference>
<comment type="similarity">
    <text evidence="2 7">Belongs to the TFIIF alpha subunit family.</text>
</comment>
<dbReference type="RefSeq" id="XP_007514273.1">
    <property type="nucleotide sequence ID" value="XM_007514211.1"/>
</dbReference>
<evidence type="ECO:0000256" key="5">
    <source>
        <dbReference type="ARBA" id="ARBA00023163"/>
    </source>
</evidence>
<feature type="compositionally biased region" description="Basic and acidic residues" evidence="9">
    <location>
        <begin position="321"/>
        <end position="346"/>
    </location>
</feature>
<feature type="compositionally biased region" description="Polar residues" evidence="9">
    <location>
        <begin position="500"/>
        <end position="515"/>
    </location>
</feature>
<keyword evidence="4 7" id="KW-0238">DNA-binding</keyword>
<feature type="compositionally biased region" description="Acidic residues" evidence="9">
    <location>
        <begin position="411"/>
        <end position="430"/>
    </location>
</feature>
<feature type="coiled-coil region" evidence="8">
    <location>
        <begin position="233"/>
        <end position="260"/>
    </location>
</feature>
<dbReference type="Pfam" id="PF05793">
    <property type="entry name" value="TFIIF_alpha"/>
    <property type="match status" value="1"/>
</dbReference>
<dbReference type="GO" id="GO:0001096">
    <property type="term" value="F:TFIIF-class transcription factor complex binding"/>
    <property type="evidence" value="ECO:0007669"/>
    <property type="project" value="TreeGrafter"/>
</dbReference>
<evidence type="ECO:0000313" key="11">
    <source>
        <dbReference type="Proteomes" id="UP000198341"/>
    </source>
</evidence>
<keyword evidence="3 7" id="KW-0805">Transcription regulation</keyword>
<dbReference type="GO" id="GO:0005674">
    <property type="term" value="C:transcription factor TFIIF complex"/>
    <property type="evidence" value="ECO:0007669"/>
    <property type="project" value="TreeGrafter"/>
</dbReference>
<dbReference type="InterPro" id="IPR008851">
    <property type="entry name" value="TFIIF-alpha"/>
</dbReference>
<keyword evidence="5 7" id="KW-0804">Transcription</keyword>
<dbReference type="KEGG" id="bpg:Bathy03g04630"/>
<reference evidence="10 11" key="1">
    <citation type="submission" date="2011-10" db="EMBL/GenBank/DDBJ databases">
        <authorList>
            <person name="Genoscope - CEA"/>
        </authorList>
    </citation>
    <scope>NUCLEOTIDE SEQUENCE [LARGE SCALE GENOMIC DNA]</scope>
    <source>
        <strain evidence="10 11">RCC 1105</strain>
    </source>
</reference>
<comment type="function">
    <text evidence="7">TFIIF is a general transcription initiation factor that binds to RNA polymerase II and helps to recruit it to the initiation complex in collaboration with TFIIB. It promotes transcription elongation.</text>
</comment>
<evidence type="ECO:0000256" key="6">
    <source>
        <dbReference type="ARBA" id="ARBA00023242"/>
    </source>
</evidence>
<evidence type="ECO:0000256" key="1">
    <source>
        <dbReference type="ARBA" id="ARBA00004123"/>
    </source>
</evidence>
<evidence type="ECO:0000256" key="7">
    <source>
        <dbReference type="RuleBase" id="RU366044"/>
    </source>
</evidence>
<gene>
    <name evidence="10" type="ORF">Bathy03g04630</name>
</gene>
<evidence type="ECO:0000256" key="2">
    <source>
        <dbReference type="ARBA" id="ARBA00005249"/>
    </source>
</evidence>
<sequence length="606" mass="66756">MSPTTDTSVVVVHCKFASEDESKTISISLPPSVPATVRKVCEQFLSERADVQQLIQKKGGTFEGFNVCALPRKEEATLTTTTTTTIKTKKEEDEEERNQSTINGLSVSEASTVLDDAKVLQNNDRVTMALTKEYNLKSLNPVRKYTVGSFHGTNLPKFKSGKQAAVEWQMRRTIDEANPTVASGLSLVGGKRQAFVGAKEKGQSAKFYILKAQNTNDFCALPMETWYNFRQLMSRKVLNLEEAEELMKNKQDRLYETSAKFVGSGANNADLDRFSDSDSEDDIVNPKSRRNKKRGDDTDDEDEENGGKKRGRKRGGGGGKKKGDDEDETKEKNEDGIGEGWEHDQTYSDDEGGEVMATADPEQQEIDKQNAPKPPTADSDDELDENAQKIKTLLTRQNAIENNITAAAIFSDDDDDDDDDDIPEDFDPDKEEVNIGKTRSLIDKVKQKEVRDKQAAKEAAAAAKEATAEQQRRALAQQQQLQQEQLQQQATAASQGVKRTASQAGMTSQENSARKSAQRPLSRGASALGVGGDKIKDESATNPVEKIIRELLKKNPGRTTMKDITKACRKAGLVSSDAGKAQLKQTIERILRFSQTSDGVMVVALK</sequence>